<feature type="binding site" evidence="12">
    <location>
        <position position="659"/>
    </location>
    <ligand>
        <name>ATP</name>
        <dbReference type="ChEBI" id="CHEBI:30616"/>
    </ligand>
</feature>
<keyword evidence="6 12" id="KW-0547">Nucleotide-binding</keyword>
<keyword evidence="10 13" id="KW-0472">Membrane</keyword>
<dbReference type="Pfam" id="PF13947">
    <property type="entry name" value="GUB_WAK_bind"/>
    <property type="match status" value="2"/>
</dbReference>
<keyword evidence="4 13" id="KW-0812">Transmembrane</keyword>
<organism evidence="16">
    <name type="scientific">Oryza nivara</name>
    <name type="common">Indian wild rice</name>
    <name type="synonym">Oryza sativa f. spontanea</name>
    <dbReference type="NCBI Taxonomy" id="4536"/>
    <lineage>
        <taxon>Eukaryota</taxon>
        <taxon>Viridiplantae</taxon>
        <taxon>Streptophyta</taxon>
        <taxon>Embryophyta</taxon>
        <taxon>Tracheophyta</taxon>
        <taxon>Spermatophyta</taxon>
        <taxon>Magnoliopsida</taxon>
        <taxon>Liliopsida</taxon>
        <taxon>Poales</taxon>
        <taxon>Poaceae</taxon>
        <taxon>BOP clade</taxon>
        <taxon>Oryzoideae</taxon>
        <taxon>Oryzeae</taxon>
        <taxon>Oryzinae</taxon>
        <taxon>Oryza</taxon>
    </lineage>
</organism>
<evidence type="ECO:0000256" key="6">
    <source>
        <dbReference type="ARBA" id="ARBA00022741"/>
    </source>
</evidence>
<dbReference type="InterPro" id="IPR032872">
    <property type="entry name" value="WAK_assoc_C"/>
</dbReference>
<keyword evidence="5 14" id="KW-0732">Signal</keyword>
<dbReference type="PROSITE" id="PS00107">
    <property type="entry name" value="PROTEIN_KINASE_ATP"/>
    <property type="match status" value="1"/>
</dbReference>
<dbReference type="OMA" id="MAGMCHE"/>
<proteinExistence type="predicted"/>
<dbReference type="AlphaFoldDB" id="A0A0E0HHT5"/>
<dbReference type="GO" id="GO:0030247">
    <property type="term" value="F:polysaccharide binding"/>
    <property type="evidence" value="ECO:0007669"/>
    <property type="project" value="InterPro"/>
</dbReference>
<keyword evidence="2" id="KW-0723">Serine/threonine-protein kinase</keyword>
<dbReference type="Gene3D" id="3.30.200.20">
    <property type="entry name" value="Phosphorylase Kinase, domain 1"/>
    <property type="match status" value="1"/>
</dbReference>
<evidence type="ECO:0000256" key="10">
    <source>
        <dbReference type="ARBA" id="ARBA00023136"/>
    </source>
</evidence>
<reference evidence="16" key="2">
    <citation type="submission" date="2018-04" db="EMBL/GenBank/DDBJ databases">
        <title>OnivRS2 (Oryza nivara Reference Sequence Version 2).</title>
        <authorList>
            <person name="Zhang J."/>
            <person name="Kudrna D."/>
            <person name="Lee S."/>
            <person name="Talag J."/>
            <person name="Rajasekar S."/>
            <person name="Welchert J."/>
            <person name="Hsing Y.-I."/>
            <person name="Wing R.A."/>
        </authorList>
    </citation>
    <scope>NUCLEOTIDE SEQUENCE [LARGE SCALE GENOMIC DNA]</scope>
    <source>
        <strain evidence="16">SL10</strain>
    </source>
</reference>
<evidence type="ECO:0000256" key="5">
    <source>
        <dbReference type="ARBA" id="ARBA00022729"/>
    </source>
</evidence>
<dbReference type="FunFam" id="3.30.200.20:FF:000178">
    <property type="entry name" value="serine/threonine-protein kinase PBS1-like"/>
    <property type="match status" value="1"/>
</dbReference>
<evidence type="ECO:0000256" key="1">
    <source>
        <dbReference type="ARBA" id="ARBA00004479"/>
    </source>
</evidence>
<evidence type="ECO:0000313" key="16">
    <source>
        <dbReference type="EnsemblPlants" id="ONIVA05G26070.1"/>
    </source>
</evidence>
<evidence type="ECO:0000256" key="9">
    <source>
        <dbReference type="ARBA" id="ARBA00022989"/>
    </source>
</evidence>
<dbReference type="GO" id="GO:0004674">
    <property type="term" value="F:protein serine/threonine kinase activity"/>
    <property type="evidence" value="ECO:0007669"/>
    <property type="project" value="UniProtKB-KW"/>
</dbReference>
<evidence type="ECO:0000256" key="3">
    <source>
        <dbReference type="ARBA" id="ARBA00022679"/>
    </source>
</evidence>
<keyword evidence="17" id="KW-1185">Reference proteome</keyword>
<feature type="signal peptide" evidence="14">
    <location>
        <begin position="1"/>
        <end position="29"/>
    </location>
</feature>
<evidence type="ECO:0000256" key="11">
    <source>
        <dbReference type="ARBA" id="ARBA00023180"/>
    </source>
</evidence>
<dbReference type="InterPro" id="IPR001245">
    <property type="entry name" value="Ser-Thr/Tyr_kinase_cat_dom"/>
</dbReference>
<evidence type="ECO:0000259" key="15">
    <source>
        <dbReference type="PROSITE" id="PS50011"/>
    </source>
</evidence>
<dbReference type="InterPro" id="IPR011009">
    <property type="entry name" value="Kinase-like_dom_sf"/>
</dbReference>
<keyword evidence="11" id="KW-0325">Glycoprotein</keyword>
<evidence type="ECO:0000256" key="13">
    <source>
        <dbReference type="SAM" id="Phobius"/>
    </source>
</evidence>
<accession>A0A0E0HHT5</accession>
<dbReference type="Proteomes" id="UP000006591">
    <property type="component" value="Chromosome 5"/>
</dbReference>
<keyword evidence="8 12" id="KW-0067">ATP-binding</keyword>
<dbReference type="InterPro" id="IPR025287">
    <property type="entry name" value="WAK_GUB"/>
</dbReference>
<dbReference type="PROSITE" id="PS50011">
    <property type="entry name" value="PROTEIN_KINASE_DOM"/>
    <property type="match status" value="1"/>
</dbReference>
<dbReference type="GO" id="GO:0016020">
    <property type="term" value="C:membrane"/>
    <property type="evidence" value="ECO:0007669"/>
    <property type="project" value="UniProtKB-SubCell"/>
</dbReference>
<dbReference type="GO" id="GO:0005524">
    <property type="term" value="F:ATP binding"/>
    <property type="evidence" value="ECO:0007669"/>
    <property type="project" value="UniProtKB-UniRule"/>
</dbReference>
<feature type="domain" description="Protein kinase" evidence="15">
    <location>
        <begin position="631"/>
        <end position="916"/>
    </location>
</feature>
<evidence type="ECO:0000313" key="17">
    <source>
        <dbReference type="Proteomes" id="UP000006591"/>
    </source>
</evidence>
<evidence type="ECO:0000256" key="7">
    <source>
        <dbReference type="ARBA" id="ARBA00022777"/>
    </source>
</evidence>
<dbReference type="STRING" id="4536.A0A0E0HHT5"/>
<dbReference type="Pfam" id="PF14380">
    <property type="entry name" value="WAK_assoc"/>
    <property type="match status" value="2"/>
</dbReference>
<evidence type="ECO:0000256" key="14">
    <source>
        <dbReference type="SAM" id="SignalP"/>
    </source>
</evidence>
<dbReference type="InterPro" id="IPR017441">
    <property type="entry name" value="Protein_kinase_ATP_BS"/>
</dbReference>
<evidence type="ECO:0000256" key="2">
    <source>
        <dbReference type="ARBA" id="ARBA00022527"/>
    </source>
</evidence>
<dbReference type="Pfam" id="PF07714">
    <property type="entry name" value="PK_Tyr_Ser-Thr"/>
    <property type="match status" value="1"/>
</dbReference>
<dbReference type="InterPro" id="IPR000719">
    <property type="entry name" value="Prot_kinase_dom"/>
</dbReference>
<dbReference type="InterPro" id="IPR045874">
    <property type="entry name" value="LRK10/LRL21-25-like"/>
</dbReference>
<dbReference type="SUPFAM" id="SSF56112">
    <property type="entry name" value="Protein kinase-like (PK-like)"/>
    <property type="match status" value="1"/>
</dbReference>
<dbReference type="InterPro" id="IPR008271">
    <property type="entry name" value="Ser/Thr_kinase_AS"/>
</dbReference>
<name>A0A0E0HHT5_ORYNI</name>
<keyword evidence="7" id="KW-0418">Kinase</keyword>
<sequence>MRRYGLALLGSHASHLLLLFWFIASDGEGATAAGGTYDDAICARLIFCGEQVEIKYPFYLSNTTDQVVVVDGNTRYCGYPWLGIICDHDRAILRLGNYNYTVLEINHGNHTVTVADSDALDGGDCPRVKHNVTLPEVLTFPSPGNDSITFFFDCNSTANVVLRPPPYIRPINCSSFVDFQLWPSFVAAQPDVDVRDERGWLGVCKEVVVAPLLKDLLVNEKYYGKLGDDGYGAVLKRGFQLSWDPMAGMCHECEVSGGRCSYGTKNEFLGCLCSDGRASSSTCVHHHHALEQMHPLCALPLLITLLLISSVPLSVQESDAFFRYTNCTTASYQCGSLKLDVDYPFSANGVHRPDYCSYPGYRLICSPDNKLMIHMNSTAFQVTDIDYGNKFLAVIDQTQPQETCPDRYHNTTIDESKFMYTDRDQFLTVYVNCSANFSSLPLIYDLVSCVSGGSSYYRLHKNKDDSLESDILGSCSSTIVVPCNSTMAGSLAAGNSSLADVIRGGFTARWKVGLGWCSDCKASGGHCGFNGSFPDQYTCYCPYGQAIGSCSSSGSKKSKKKAIAIGVSVVSGVILLFLLLMCTLCVKKFWHGLLSSMGKSKEAPNIESFLQKHEAQHPKRYSYSEVKTMTKSFSHKLGQGGFGTVYMGKMPNGKPIAVKLLKSYKDDGQEFMNEVASISRTSHVNVVTLLGYCIQGSKRALIYEFMPNGSLERFAFRPNSETEDSLSWEKLFDIAIGIARGLEYLHRGCNTRIVHFDIKPHNILLDQDFCPKISDFGLAKLCKQKESIISIDGARGTIGYIAPEVFSKQFGDASSKSDVYSYGMMILEMVGARKNISASADVSSKYFPQWIYEHLEGYCVTANEIRLDTSVLVRKMIIIGLWCIQLLPNNRPSMTRVVEMLQSSADDLKIPPQSFLS</sequence>
<dbReference type="FunFam" id="1.10.510.10:FF:000590">
    <property type="entry name" value="PR5-like receptor kinase"/>
    <property type="match status" value="1"/>
</dbReference>
<dbReference type="SMART" id="SM00220">
    <property type="entry name" value="S_TKc"/>
    <property type="match status" value="1"/>
</dbReference>
<evidence type="ECO:0000256" key="4">
    <source>
        <dbReference type="ARBA" id="ARBA00022692"/>
    </source>
</evidence>
<dbReference type="eggNOG" id="KOG1187">
    <property type="taxonomic scope" value="Eukaryota"/>
</dbReference>
<evidence type="ECO:0000256" key="8">
    <source>
        <dbReference type="ARBA" id="ARBA00022840"/>
    </source>
</evidence>
<dbReference type="PANTHER" id="PTHR27009">
    <property type="entry name" value="RUST RESISTANCE KINASE LR10-RELATED"/>
    <property type="match status" value="1"/>
</dbReference>
<feature type="chain" id="PRO_5002361785" description="Protein kinase domain-containing protein" evidence="14">
    <location>
        <begin position="30"/>
        <end position="917"/>
    </location>
</feature>
<keyword evidence="9 13" id="KW-1133">Transmembrane helix</keyword>
<reference evidence="16" key="1">
    <citation type="submission" date="2015-04" db="UniProtKB">
        <authorList>
            <consortium name="EnsemblPlants"/>
        </authorList>
    </citation>
    <scope>IDENTIFICATION</scope>
    <source>
        <strain evidence="16">SL10</strain>
    </source>
</reference>
<keyword evidence="3" id="KW-0808">Transferase</keyword>
<dbReference type="PROSITE" id="PS00108">
    <property type="entry name" value="PROTEIN_KINASE_ST"/>
    <property type="match status" value="1"/>
</dbReference>
<dbReference type="Gramene" id="ONIVA05G26070.1">
    <property type="protein sequence ID" value="ONIVA05G26070.1"/>
    <property type="gene ID" value="ONIVA05G26070"/>
</dbReference>
<protein>
    <recommendedName>
        <fullName evidence="15">Protein kinase domain-containing protein</fullName>
    </recommendedName>
</protein>
<dbReference type="EnsemblPlants" id="ONIVA05G26070.1">
    <property type="protein sequence ID" value="ONIVA05G26070.1"/>
    <property type="gene ID" value="ONIVA05G26070"/>
</dbReference>
<evidence type="ECO:0000256" key="12">
    <source>
        <dbReference type="PROSITE-ProRule" id="PRU10141"/>
    </source>
</evidence>
<dbReference type="Gene3D" id="1.10.510.10">
    <property type="entry name" value="Transferase(Phosphotransferase) domain 1"/>
    <property type="match status" value="1"/>
</dbReference>
<feature type="transmembrane region" description="Helical" evidence="13">
    <location>
        <begin position="562"/>
        <end position="581"/>
    </location>
</feature>
<comment type="subcellular location">
    <subcellularLocation>
        <location evidence="1">Membrane</location>
        <topology evidence="1">Single-pass type I membrane protein</topology>
    </subcellularLocation>
</comment>